<name>A0A2H3D0W8_ARMGA</name>
<dbReference type="Proteomes" id="UP000217790">
    <property type="component" value="Unassembled WGS sequence"/>
</dbReference>
<proteinExistence type="predicted"/>
<organism evidence="1 2">
    <name type="scientific">Armillaria gallica</name>
    <name type="common">Bulbous honey fungus</name>
    <name type="synonym">Armillaria bulbosa</name>
    <dbReference type="NCBI Taxonomy" id="47427"/>
    <lineage>
        <taxon>Eukaryota</taxon>
        <taxon>Fungi</taxon>
        <taxon>Dikarya</taxon>
        <taxon>Basidiomycota</taxon>
        <taxon>Agaricomycotina</taxon>
        <taxon>Agaricomycetes</taxon>
        <taxon>Agaricomycetidae</taxon>
        <taxon>Agaricales</taxon>
        <taxon>Marasmiineae</taxon>
        <taxon>Physalacriaceae</taxon>
        <taxon>Armillaria</taxon>
    </lineage>
</organism>
<dbReference type="InParanoid" id="A0A2H3D0W8"/>
<sequence length="271" mass="30698">MQCEQFSAICDQINDTHHNPIKCYNTDTQHPCWIILQTLDLPADNPQQFEKVSHIGGNRNYPCCKCKTGDMDQEKEQDGFYHEFFSVSSGVMGDVSNMQTTMGTKDKVTQHWIEILLKKTKDIRKKKPDHSLDSVIDELCTWLKDQSDDKLNPLLDISGLDPSQDTPVELLHTIFLGSISIDGLSISPIQAGYMTHKHFKGLMQTLPFHVHGLVTPAQFSLIKAAEKINNMTQYLDDLEILVSNVLDAFRDDDLANILIKIKFICDSMEPS</sequence>
<protein>
    <submittedName>
        <fullName evidence="1">Uncharacterized protein</fullName>
    </submittedName>
</protein>
<reference evidence="2" key="1">
    <citation type="journal article" date="2017" name="Nat. Ecol. Evol.">
        <title>Genome expansion and lineage-specific genetic innovations in the forest pathogenic fungi Armillaria.</title>
        <authorList>
            <person name="Sipos G."/>
            <person name="Prasanna A.N."/>
            <person name="Walter M.C."/>
            <person name="O'Connor E."/>
            <person name="Balint B."/>
            <person name="Krizsan K."/>
            <person name="Kiss B."/>
            <person name="Hess J."/>
            <person name="Varga T."/>
            <person name="Slot J."/>
            <person name="Riley R."/>
            <person name="Boka B."/>
            <person name="Rigling D."/>
            <person name="Barry K."/>
            <person name="Lee J."/>
            <person name="Mihaltcheva S."/>
            <person name="LaButti K."/>
            <person name="Lipzen A."/>
            <person name="Waldron R."/>
            <person name="Moloney N.M."/>
            <person name="Sperisen C."/>
            <person name="Kredics L."/>
            <person name="Vagvoelgyi C."/>
            <person name="Patrignani A."/>
            <person name="Fitzpatrick D."/>
            <person name="Nagy I."/>
            <person name="Doyle S."/>
            <person name="Anderson J.B."/>
            <person name="Grigoriev I.V."/>
            <person name="Gueldener U."/>
            <person name="Muensterkoetter M."/>
            <person name="Nagy L.G."/>
        </authorList>
    </citation>
    <scope>NUCLEOTIDE SEQUENCE [LARGE SCALE GENOMIC DNA]</scope>
    <source>
        <strain evidence="2">Ar21-2</strain>
    </source>
</reference>
<dbReference type="AlphaFoldDB" id="A0A2H3D0W8"/>
<dbReference type="STRING" id="47427.A0A2H3D0W8"/>
<keyword evidence="2" id="KW-1185">Reference proteome</keyword>
<gene>
    <name evidence="1" type="ORF">ARMGADRAFT_1047274</name>
</gene>
<dbReference type="OMA" id="QINDTHH"/>
<dbReference type="OrthoDB" id="2506088at2759"/>
<accession>A0A2H3D0W8</accession>
<evidence type="ECO:0000313" key="1">
    <source>
        <dbReference type="EMBL" id="PBK88931.1"/>
    </source>
</evidence>
<dbReference type="EMBL" id="KZ293670">
    <property type="protein sequence ID" value="PBK88931.1"/>
    <property type="molecule type" value="Genomic_DNA"/>
</dbReference>
<evidence type="ECO:0000313" key="2">
    <source>
        <dbReference type="Proteomes" id="UP000217790"/>
    </source>
</evidence>